<keyword evidence="5" id="KW-0808">Transferase</keyword>
<comment type="catalytic activity">
    <reaction evidence="15">
        <text>phosphoenolpyruvate + UDP-N-acetyl-alpha-D-glucosamine = UDP-N-acetyl-3-O-(1-carboxyvinyl)-alpha-D-glucosamine + phosphate</text>
        <dbReference type="Rhea" id="RHEA:18681"/>
        <dbReference type="ChEBI" id="CHEBI:43474"/>
        <dbReference type="ChEBI" id="CHEBI:57705"/>
        <dbReference type="ChEBI" id="CHEBI:58702"/>
        <dbReference type="ChEBI" id="CHEBI:68483"/>
        <dbReference type="EC" id="2.5.1.7"/>
    </reaction>
</comment>
<evidence type="ECO:0000256" key="6">
    <source>
        <dbReference type="ARBA" id="ARBA00022960"/>
    </source>
</evidence>
<keyword evidence="3" id="KW-0963">Cytoplasm</keyword>
<dbReference type="Pfam" id="PF00275">
    <property type="entry name" value="EPSP_synthase"/>
    <property type="match status" value="1"/>
</dbReference>
<dbReference type="InterPro" id="IPR036968">
    <property type="entry name" value="Enolpyruvate_Tfrase_sf"/>
</dbReference>
<dbReference type="EC" id="2.5.1.7" evidence="11"/>
<dbReference type="PANTHER" id="PTHR43783">
    <property type="entry name" value="UDP-N-ACETYLGLUCOSAMINE 1-CARBOXYVINYLTRANSFERASE"/>
    <property type="match status" value="1"/>
</dbReference>
<evidence type="ECO:0000256" key="11">
    <source>
        <dbReference type="ARBA" id="ARBA00039108"/>
    </source>
</evidence>
<keyword evidence="4" id="KW-0132">Cell division</keyword>
<dbReference type="CDD" id="cd01555">
    <property type="entry name" value="UdpNAET"/>
    <property type="match status" value="1"/>
</dbReference>
<dbReference type="GO" id="GO:0071555">
    <property type="term" value="P:cell wall organization"/>
    <property type="evidence" value="ECO:0007669"/>
    <property type="project" value="UniProtKB-KW"/>
</dbReference>
<evidence type="ECO:0000256" key="7">
    <source>
        <dbReference type="ARBA" id="ARBA00022984"/>
    </source>
</evidence>
<protein>
    <recommendedName>
        <fullName evidence="12">UDP-N-acetylglucosamine 1-carboxyvinyltransferase</fullName>
        <ecNumber evidence="11">2.5.1.7</ecNumber>
    </recommendedName>
    <alternativeName>
        <fullName evidence="13">Enoylpyruvate transferase</fullName>
    </alternativeName>
    <alternativeName>
        <fullName evidence="14">UDP-N-acetylglucosamine enolpyruvyl transferase</fullName>
    </alternativeName>
</protein>
<dbReference type="GO" id="GO:0008760">
    <property type="term" value="F:UDP-N-acetylglucosamine 1-carboxyvinyltransferase activity"/>
    <property type="evidence" value="ECO:0007669"/>
    <property type="project" value="UniProtKB-EC"/>
</dbReference>
<dbReference type="GO" id="GO:0051301">
    <property type="term" value="P:cell division"/>
    <property type="evidence" value="ECO:0007669"/>
    <property type="project" value="UniProtKB-KW"/>
</dbReference>
<evidence type="ECO:0000256" key="1">
    <source>
        <dbReference type="ARBA" id="ARBA00004496"/>
    </source>
</evidence>
<evidence type="ECO:0000256" key="5">
    <source>
        <dbReference type="ARBA" id="ARBA00022679"/>
    </source>
</evidence>
<evidence type="ECO:0000256" key="14">
    <source>
        <dbReference type="ARBA" id="ARBA00042842"/>
    </source>
</evidence>
<keyword evidence="9" id="KW-0961">Cell wall biogenesis/degradation</keyword>
<keyword evidence="7" id="KW-0573">Peptidoglycan synthesis</keyword>
<evidence type="ECO:0000256" key="4">
    <source>
        <dbReference type="ARBA" id="ARBA00022618"/>
    </source>
</evidence>
<dbReference type="NCBIfam" id="NF006873">
    <property type="entry name" value="PRK09369.1"/>
    <property type="match status" value="1"/>
</dbReference>
<sequence>MKEDAFIVKGGTKLTGDVFLSGSKNVALKVVIAALMVDGPVLLGNIPHIKDIEELLHLLKDLGVTHEFMDKNTLKIDASNLHNDTVDLLYASKIRVSFMLFAPLLYRLKKAHIPNPGGCRIGARSIDRTIDVLKSFGVDVEYISKTGYYDSSLENSYRATEYRFEKKTHTGTELAILLGVCAQGRSVIENAAEEPEINTVIEFLNKCGGKITRARNSIIIDGVSKLVPPNKKFEITFDRNEAVTYAVFALATKGDVKIYGASPRELGNFIEKVREAGGGIDEEKKYIRFYFKKQLAQTHIVTSAHPGFMTDWQAPWAVLMTQARGVSTIHETVFENRFGYVAQLAKMGAQIVYKKPIVEDPVKTYQFNITKRNWIDTRQQIEITGNVPLHNAALKVSDMRAGASLIVAALIARGESVIVGASTIDRGYEDIVGKLTRLGAKIKRV</sequence>
<dbReference type="SUPFAM" id="SSF55205">
    <property type="entry name" value="EPT/RTPC-like"/>
    <property type="match status" value="1"/>
</dbReference>
<dbReference type="EMBL" id="MFZH01000013">
    <property type="protein sequence ID" value="OGK19292.1"/>
    <property type="molecule type" value="Genomic_DNA"/>
</dbReference>
<gene>
    <name evidence="17" type="ORF">A2799_00485</name>
</gene>
<comment type="caution">
    <text evidence="17">The sequence shown here is derived from an EMBL/GenBank/DDBJ whole genome shotgun (WGS) entry which is preliminary data.</text>
</comment>
<evidence type="ECO:0000256" key="15">
    <source>
        <dbReference type="ARBA" id="ARBA00047527"/>
    </source>
</evidence>
<feature type="domain" description="Enolpyruvate transferase" evidence="16">
    <location>
        <begin position="8"/>
        <end position="435"/>
    </location>
</feature>
<accession>A0A1F7GL72</accession>
<comment type="similarity">
    <text evidence="10">Belongs to the EPSP synthase family. MurA subfamily.</text>
</comment>
<dbReference type="InterPro" id="IPR013792">
    <property type="entry name" value="RNA3'P_cycl/enolpyr_Trfase_a/b"/>
</dbReference>
<evidence type="ECO:0000256" key="12">
    <source>
        <dbReference type="ARBA" id="ARBA00039754"/>
    </source>
</evidence>
<keyword evidence="8" id="KW-0131">Cell cycle</keyword>
<dbReference type="GO" id="GO:0019277">
    <property type="term" value="P:UDP-N-acetylgalactosamine biosynthetic process"/>
    <property type="evidence" value="ECO:0007669"/>
    <property type="project" value="InterPro"/>
</dbReference>
<organism evidence="17 18">
    <name type="scientific">Candidatus Roizmanbacteria bacterium RIFCSPHIGHO2_01_FULL_39_24</name>
    <dbReference type="NCBI Taxonomy" id="1802032"/>
    <lineage>
        <taxon>Bacteria</taxon>
        <taxon>Candidatus Roizmaniibacteriota</taxon>
    </lineage>
</organism>
<evidence type="ECO:0000256" key="10">
    <source>
        <dbReference type="ARBA" id="ARBA00038367"/>
    </source>
</evidence>
<evidence type="ECO:0000256" key="8">
    <source>
        <dbReference type="ARBA" id="ARBA00023306"/>
    </source>
</evidence>
<evidence type="ECO:0000256" key="2">
    <source>
        <dbReference type="ARBA" id="ARBA00004752"/>
    </source>
</evidence>
<dbReference type="Proteomes" id="UP000176850">
    <property type="component" value="Unassembled WGS sequence"/>
</dbReference>
<evidence type="ECO:0000256" key="9">
    <source>
        <dbReference type="ARBA" id="ARBA00023316"/>
    </source>
</evidence>
<dbReference type="InterPro" id="IPR005750">
    <property type="entry name" value="UDP_GlcNAc_COvinyl_MurA"/>
</dbReference>
<dbReference type="AlphaFoldDB" id="A0A1F7GL72"/>
<evidence type="ECO:0000256" key="13">
    <source>
        <dbReference type="ARBA" id="ARBA00042443"/>
    </source>
</evidence>
<proteinExistence type="inferred from homology"/>
<dbReference type="PANTHER" id="PTHR43783:SF1">
    <property type="entry name" value="UDP-N-ACETYLGLUCOSAMINE 1-CARBOXYVINYLTRANSFERASE"/>
    <property type="match status" value="1"/>
</dbReference>
<reference evidence="17 18" key="1">
    <citation type="journal article" date="2016" name="Nat. Commun.">
        <title>Thousands of microbial genomes shed light on interconnected biogeochemical processes in an aquifer system.</title>
        <authorList>
            <person name="Anantharaman K."/>
            <person name="Brown C.T."/>
            <person name="Hug L.A."/>
            <person name="Sharon I."/>
            <person name="Castelle C.J."/>
            <person name="Probst A.J."/>
            <person name="Thomas B.C."/>
            <person name="Singh A."/>
            <person name="Wilkins M.J."/>
            <person name="Karaoz U."/>
            <person name="Brodie E.L."/>
            <person name="Williams K.H."/>
            <person name="Hubbard S.S."/>
            <person name="Banfield J.F."/>
        </authorList>
    </citation>
    <scope>NUCLEOTIDE SEQUENCE [LARGE SCALE GENOMIC DNA]</scope>
</reference>
<evidence type="ECO:0000313" key="17">
    <source>
        <dbReference type="EMBL" id="OGK19292.1"/>
    </source>
</evidence>
<dbReference type="Gene3D" id="3.65.10.10">
    <property type="entry name" value="Enolpyruvate transferase domain"/>
    <property type="match status" value="2"/>
</dbReference>
<dbReference type="GO" id="GO:0008360">
    <property type="term" value="P:regulation of cell shape"/>
    <property type="evidence" value="ECO:0007669"/>
    <property type="project" value="UniProtKB-KW"/>
</dbReference>
<name>A0A1F7GL72_9BACT</name>
<evidence type="ECO:0000259" key="16">
    <source>
        <dbReference type="Pfam" id="PF00275"/>
    </source>
</evidence>
<dbReference type="GO" id="GO:0009252">
    <property type="term" value="P:peptidoglycan biosynthetic process"/>
    <property type="evidence" value="ECO:0007669"/>
    <property type="project" value="UniProtKB-KW"/>
</dbReference>
<comment type="pathway">
    <text evidence="2">Cell wall biogenesis; peptidoglycan biosynthesis.</text>
</comment>
<dbReference type="InterPro" id="IPR001986">
    <property type="entry name" value="Enolpyruvate_Tfrase_dom"/>
</dbReference>
<dbReference type="GO" id="GO:0005737">
    <property type="term" value="C:cytoplasm"/>
    <property type="evidence" value="ECO:0007669"/>
    <property type="project" value="UniProtKB-SubCell"/>
</dbReference>
<evidence type="ECO:0000256" key="3">
    <source>
        <dbReference type="ARBA" id="ARBA00022490"/>
    </source>
</evidence>
<comment type="subcellular location">
    <subcellularLocation>
        <location evidence="1">Cytoplasm</location>
    </subcellularLocation>
</comment>
<keyword evidence="6" id="KW-0133">Cell shape</keyword>
<evidence type="ECO:0000313" key="18">
    <source>
        <dbReference type="Proteomes" id="UP000176850"/>
    </source>
</evidence>
<dbReference type="InterPro" id="IPR050068">
    <property type="entry name" value="MurA_subfamily"/>
</dbReference>